<reference evidence="2 3" key="1">
    <citation type="submission" date="2023-05" db="EMBL/GenBank/DDBJ databases">
        <title>Novel species of genus Flectobacillus isolated from stream in China.</title>
        <authorList>
            <person name="Lu H."/>
        </authorList>
    </citation>
    <scope>NUCLEOTIDE SEQUENCE [LARGE SCALE GENOMIC DNA]</scope>
    <source>
        <strain evidence="2 3">KCTC 42575</strain>
    </source>
</reference>
<dbReference type="Proteomes" id="UP001236507">
    <property type="component" value="Unassembled WGS sequence"/>
</dbReference>
<feature type="transmembrane region" description="Helical" evidence="1">
    <location>
        <begin position="12"/>
        <end position="35"/>
    </location>
</feature>
<evidence type="ECO:0000256" key="1">
    <source>
        <dbReference type="SAM" id="Phobius"/>
    </source>
</evidence>
<gene>
    <name evidence="2" type="ORF">QM524_19540</name>
</gene>
<accession>A0ABT6YCV8</accession>
<keyword evidence="1" id="KW-0472">Membrane</keyword>
<dbReference type="PROSITE" id="PS50096">
    <property type="entry name" value="IQ"/>
    <property type="match status" value="1"/>
</dbReference>
<evidence type="ECO:0000313" key="2">
    <source>
        <dbReference type="EMBL" id="MDI9861422.1"/>
    </source>
</evidence>
<keyword evidence="3" id="KW-1185">Reference proteome</keyword>
<keyword evidence="1" id="KW-1133">Transmembrane helix</keyword>
<name>A0ABT6YCV8_9BACT</name>
<proteinExistence type="predicted"/>
<protein>
    <submittedName>
        <fullName evidence="2">Uncharacterized protein</fullName>
    </submittedName>
</protein>
<sequence>MPKRDSQKYYSISVIIIAGLMSVAYIGIGIFLIIVPDSAFAQVFFPSIKWSYAWGAILIIYGLYRGYRAIEKYKEDTEEEKEEAEYRYYDNKK</sequence>
<evidence type="ECO:0000313" key="3">
    <source>
        <dbReference type="Proteomes" id="UP001236507"/>
    </source>
</evidence>
<dbReference type="RefSeq" id="WP_095166967.1">
    <property type="nucleotide sequence ID" value="NZ_JASHIF010000019.1"/>
</dbReference>
<feature type="transmembrane region" description="Helical" evidence="1">
    <location>
        <begin position="47"/>
        <end position="64"/>
    </location>
</feature>
<dbReference type="EMBL" id="JASHIF010000019">
    <property type="protein sequence ID" value="MDI9861422.1"/>
    <property type="molecule type" value="Genomic_DNA"/>
</dbReference>
<comment type="caution">
    <text evidence="2">The sequence shown here is derived from an EMBL/GenBank/DDBJ whole genome shotgun (WGS) entry which is preliminary data.</text>
</comment>
<keyword evidence="1" id="KW-0812">Transmembrane</keyword>
<organism evidence="2 3">
    <name type="scientific">Flectobacillus roseus</name>
    <dbReference type="NCBI Taxonomy" id="502259"/>
    <lineage>
        <taxon>Bacteria</taxon>
        <taxon>Pseudomonadati</taxon>
        <taxon>Bacteroidota</taxon>
        <taxon>Cytophagia</taxon>
        <taxon>Cytophagales</taxon>
        <taxon>Flectobacillaceae</taxon>
        <taxon>Flectobacillus</taxon>
    </lineage>
</organism>